<feature type="region of interest" description="Disordered" evidence="7">
    <location>
        <begin position="272"/>
        <end position="292"/>
    </location>
</feature>
<dbReference type="GO" id="GO:0005886">
    <property type="term" value="C:plasma membrane"/>
    <property type="evidence" value="ECO:0007669"/>
    <property type="project" value="TreeGrafter"/>
</dbReference>
<evidence type="ECO:0000256" key="8">
    <source>
        <dbReference type="SAM" id="Phobius"/>
    </source>
</evidence>
<reference evidence="9" key="2">
    <citation type="submission" date="2022-10" db="EMBL/GenBank/DDBJ databases">
        <authorList>
            <consortium name="ENA_rothamsted_submissions"/>
            <consortium name="culmorum"/>
            <person name="King R."/>
        </authorList>
    </citation>
    <scope>NUCLEOTIDE SEQUENCE</scope>
</reference>
<dbReference type="PANTHER" id="PTHR19139:SF199">
    <property type="entry name" value="MIP17260P"/>
    <property type="match status" value="1"/>
</dbReference>
<comment type="subcellular location">
    <subcellularLocation>
        <location evidence="1">Membrane</location>
        <topology evidence="1">Multi-pass membrane protein</topology>
    </subcellularLocation>
</comment>
<accession>A0A9N9QVA1</accession>
<name>A0A9N9QVA1_9NEOP</name>
<feature type="transmembrane region" description="Helical" evidence="8">
    <location>
        <begin position="115"/>
        <end position="136"/>
    </location>
</feature>
<feature type="transmembrane region" description="Helical" evidence="8">
    <location>
        <begin position="167"/>
        <end position="188"/>
    </location>
</feature>
<evidence type="ECO:0000313" key="10">
    <source>
        <dbReference type="Proteomes" id="UP001153714"/>
    </source>
</evidence>
<dbReference type="InterPro" id="IPR000425">
    <property type="entry name" value="MIP"/>
</dbReference>
<evidence type="ECO:0000256" key="7">
    <source>
        <dbReference type="SAM" id="MobiDB-lite"/>
    </source>
</evidence>
<organism evidence="9 10">
    <name type="scientific">Diatraea saccharalis</name>
    <name type="common">sugarcane borer</name>
    <dbReference type="NCBI Taxonomy" id="40085"/>
    <lineage>
        <taxon>Eukaryota</taxon>
        <taxon>Metazoa</taxon>
        <taxon>Ecdysozoa</taxon>
        <taxon>Arthropoda</taxon>
        <taxon>Hexapoda</taxon>
        <taxon>Insecta</taxon>
        <taxon>Pterygota</taxon>
        <taxon>Neoptera</taxon>
        <taxon>Endopterygota</taxon>
        <taxon>Lepidoptera</taxon>
        <taxon>Glossata</taxon>
        <taxon>Ditrysia</taxon>
        <taxon>Pyraloidea</taxon>
        <taxon>Crambidae</taxon>
        <taxon>Crambinae</taxon>
        <taxon>Diatraea</taxon>
    </lineage>
</organism>
<protein>
    <submittedName>
        <fullName evidence="9">Uncharacterized protein</fullName>
    </submittedName>
</protein>
<proteinExistence type="inferred from homology"/>
<sequence length="292" mass="29941">MASDEDRRCGSVCLLNCTKCVRGDYAAGGSGNSDGTVPLWAATAAELVATALLVALSCLAPCAAPDASPLHASITSGLIVTLLVQCFDHLCGAMMNPTVTLAAVLRGRITARVGAAYAAAQLLGAAAAPALTALVAPSALTALTAPAHNLTSTAALCVTRPADGLPLYKAVCIEALLGGLLALANCASWDPRNRLLTDSWPLRIGTIVTVLTLLTGRLTGASINPARSFGPALWATDFTHHWVYWLGPLGGSALCSLLYAGLWHAPPAAVPRALPPPPPPPYSTEGDKRRPV</sequence>
<keyword evidence="10" id="KW-1185">Reference proteome</keyword>
<dbReference type="InterPro" id="IPR023271">
    <property type="entry name" value="Aquaporin-like"/>
</dbReference>
<feature type="transmembrane region" description="Helical" evidence="8">
    <location>
        <begin position="242"/>
        <end position="262"/>
    </location>
</feature>
<comment type="similarity">
    <text evidence="2 6">Belongs to the MIP/aquaporin (TC 1.A.8) family.</text>
</comment>
<dbReference type="Gene3D" id="1.20.1080.10">
    <property type="entry name" value="Glycerol uptake facilitator protein"/>
    <property type="match status" value="1"/>
</dbReference>
<evidence type="ECO:0000256" key="6">
    <source>
        <dbReference type="RuleBase" id="RU000477"/>
    </source>
</evidence>
<keyword evidence="5 8" id="KW-0472">Membrane</keyword>
<evidence type="ECO:0000256" key="3">
    <source>
        <dbReference type="ARBA" id="ARBA00022692"/>
    </source>
</evidence>
<dbReference type="GO" id="GO:0015267">
    <property type="term" value="F:channel activity"/>
    <property type="evidence" value="ECO:0007669"/>
    <property type="project" value="InterPro"/>
</dbReference>
<dbReference type="OrthoDB" id="3222at2759"/>
<dbReference type="AlphaFoldDB" id="A0A9N9QVA1"/>
<evidence type="ECO:0000256" key="4">
    <source>
        <dbReference type="ARBA" id="ARBA00022989"/>
    </source>
</evidence>
<evidence type="ECO:0000256" key="5">
    <source>
        <dbReference type="ARBA" id="ARBA00023136"/>
    </source>
</evidence>
<reference evidence="9" key="1">
    <citation type="submission" date="2021-12" db="EMBL/GenBank/DDBJ databases">
        <authorList>
            <person name="King R."/>
        </authorList>
    </citation>
    <scope>NUCLEOTIDE SEQUENCE</scope>
</reference>
<dbReference type="Pfam" id="PF00230">
    <property type="entry name" value="MIP"/>
    <property type="match status" value="1"/>
</dbReference>
<feature type="compositionally biased region" description="Pro residues" evidence="7">
    <location>
        <begin position="273"/>
        <end position="282"/>
    </location>
</feature>
<dbReference type="PRINTS" id="PR00783">
    <property type="entry name" value="MINTRINSICP"/>
</dbReference>
<evidence type="ECO:0000256" key="1">
    <source>
        <dbReference type="ARBA" id="ARBA00004141"/>
    </source>
</evidence>
<dbReference type="EMBL" id="OU893342">
    <property type="protein sequence ID" value="CAG9784074.1"/>
    <property type="molecule type" value="Genomic_DNA"/>
</dbReference>
<keyword evidence="4 8" id="KW-1133">Transmembrane helix</keyword>
<evidence type="ECO:0000313" key="9">
    <source>
        <dbReference type="EMBL" id="CAG9784074.1"/>
    </source>
</evidence>
<feature type="transmembrane region" description="Helical" evidence="8">
    <location>
        <begin position="200"/>
        <end position="222"/>
    </location>
</feature>
<keyword evidence="3 6" id="KW-0812">Transmembrane</keyword>
<dbReference type="Proteomes" id="UP001153714">
    <property type="component" value="Chromosome 11"/>
</dbReference>
<dbReference type="SUPFAM" id="SSF81338">
    <property type="entry name" value="Aquaporin-like"/>
    <property type="match status" value="1"/>
</dbReference>
<gene>
    <name evidence="9" type="ORF">DIATSA_LOCUS2193</name>
</gene>
<dbReference type="InterPro" id="IPR034294">
    <property type="entry name" value="Aquaporin_transptr"/>
</dbReference>
<keyword evidence="6" id="KW-0813">Transport</keyword>
<dbReference type="PANTHER" id="PTHR19139">
    <property type="entry name" value="AQUAPORIN TRANSPORTER"/>
    <property type="match status" value="1"/>
</dbReference>
<evidence type="ECO:0000256" key="2">
    <source>
        <dbReference type="ARBA" id="ARBA00006175"/>
    </source>
</evidence>